<evidence type="ECO:0000256" key="12">
    <source>
        <dbReference type="SAM" id="MobiDB-lite"/>
    </source>
</evidence>
<reference evidence="14 15" key="1">
    <citation type="submission" date="2018-09" db="EMBL/GenBank/DDBJ databases">
        <title>Metagenome Assembled Genomes from an Advanced Water Purification Facility.</title>
        <authorList>
            <person name="Stamps B.W."/>
            <person name="Spear J.R."/>
        </authorList>
    </citation>
    <scope>NUCLEOTIDE SEQUENCE [LARGE SCALE GENOMIC DNA]</scope>
    <source>
        <strain evidence="14">Bin_63_2</strain>
    </source>
</reference>
<feature type="domain" description="MoaB/Mog" evidence="13">
    <location>
        <begin position="217"/>
        <end position="355"/>
    </location>
</feature>
<dbReference type="Gene3D" id="3.40.980.10">
    <property type="entry name" value="MoaB/Mog-like domain"/>
    <property type="match status" value="1"/>
</dbReference>
<dbReference type="SUPFAM" id="SSF53218">
    <property type="entry name" value="Molybdenum cofactor biosynthesis proteins"/>
    <property type="match status" value="1"/>
</dbReference>
<dbReference type="Proteomes" id="UP000321026">
    <property type="component" value="Unassembled WGS sequence"/>
</dbReference>
<proteinExistence type="inferred from homology"/>
<feature type="region of interest" description="Disordered" evidence="12">
    <location>
        <begin position="1"/>
        <end position="20"/>
    </location>
</feature>
<dbReference type="SMART" id="SM00852">
    <property type="entry name" value="MoCF_biosynth"/>
    <property type="match status" value="1"/>
</dbReference>
<dbReference type="GO" id="GO:0061599">
    <property type="term" value="F:molybdopterin molybdotransferase activity"/>
    <property type="evidence" value="ECO:0007669"/>
    <property type="project" value="UniProtKB-UniRule"/>
</dbReference>
<dbReference type="EC" id="2.10.1.1" evidence="11"/>
<comment type="similarity">
    <text evidence="4 11">Belongs to the MoeA family.</text>
</comment>
<dbReference type="FunFam" id="2.170.190.11:FF:000001">
    <property type="entry name" value="Molybdopterin molybdenumtransferase"/>
    <property type="match status" value="1"/>
</dbReference>
<accession>A0A5C7J2U4</accession>
<comment type="pathway">
    <text evidence="3 11">Cofactor biosynthesis; molybdopterin biosynthesis.</text>
</comment>
<protein>
    <recommendedName>
        <fullName evidence="11">Molybdopterin molybdenumtransferase</fullName>
        <ecNumber evidence="11">2.10.1.1</ecNumber>
    </recommendedName>
</protein>
<dbReference type="InterPro" id="IPR008284">
    <property type="entry name" value="MoCF_biosynth_CS"/>
</dbReference>
<evidence type="ECO:0000313" key="14">
    <source>
        <dbReference type="EMBL" id="TXG75841.1"/>
    </source>
</evidence>
<dbReference type="SUPFAM" id="SSF63882">
    <property type="entry name" value="MoeA N-terminal region -like"/>
    <property type="match status" value="1"/>
</dbReference>
<evidence type="ECO:0000256" key="5">
    <source>
        <dbReference type="ARBA" id="ARBA00022505"/>
    </source>
</evidence>
<dbReference type="CDD" id="cd00887">
    <property type="entry name" value="MoeA"/>
    <property type="match status" value="1"/>
</dbReference>
<organism evidence="14 15">
    <name type="scientific">Candidatus Dojkabacteria bacterium</name>
    <dbReference type="NCBI Taxonomy" id="2099670"/>
    <lineage>
        <taxon>Bacteria</taxon>
        <taxon>Candidatus Dojkabacteria</taxon>
    </lineage>
</organism>
<comment type="catalytic activity">
    <reaction evidence="10">
        <text>adenylyl-molybdopterin + molybdate = Mo-molybdopterin + AMP + H(+)</text>
        <dbReference type="Rhea" id="RHEA:35047"/>
        <dbReference type="ChEBI" id="CHEBI:15378"/>
        <dbReference type="ChEBI" id="CHEBI:36264"/>
        <dbReference type="ChEBI" id="CHEBI:62727"/>
        <dbReference type="ChEBI" id="CHEBI:71302"/>
        <dbReference type="ChEBI" id="CHEBI:456215"/>
        <dbReference type="EC" id="2.10.1.1"/>
    </reaction>
</comment>
<dbReference type="InterPro" id="IPR001453">
    <property type="entry name" value="MoaB/Mog_dom"/>
</dbReference>
<gene>
    <name evidence="14" type="ORF">E6Q11_06390</name>
</gene>
<dbReference type="NCBIfam" id="NF045515">
    <property type="entry name" value="Glp_gephyrin"/>
    <property type="match status" value="1"/>
</dbReference>
<dbReference type="GO" id="GO:0046872">
    <property type="term" value="F:metal ion binding"/>
    <property type="evidence" value="ECO:0007669"/>
    <property type="project" value="UniProtKB-UniRule"/>
</dbReference>
<comment type="caution">
    <text evidence="14">The sequence shown here is derived from an EMBL/GenBank/DDBJ whole genome shotgun (WGS) entry which is preliminary data.</text>
</comment>
<evidence type="ECO:0000256" key="10">
    <source>
        <dbReference type="ARBA" id="ARBA00047317"/>
    </source>
</evidence>
<dbReference type="PROSITE" id="PS01079">
    <property type="entry name" value="MOCF_BIOSYNTHESIS_2"/>
    <property type="match status" value="1"/>
</dbReference>
<keyword evidence="8 11" id="KW-0460">Magnesium</keyword>
<comment type="cofactor">
    <cofactor evidence="1 11">
        <name>Mg(2+)</name>
        <dbReference type="ChEBI" id="CHEBI:18420"/>
    </cofactor>
</comment>
<evidence type="ECO:0000259" key="13">
    <source>
        <dbReference type="SMART" id="SM00852"/>
    </source>
</evidence>
<dbReference type="EMBL" id="SSDS01000100">
    <property type="protein sequence ID" value="TXG75841.1"/>
    <property type="molecule type" value="Genomic_DNA"/>
</dbReference>
<dbReference type="InterPro" id="IPR005111">
    <property type="entry name" value="MoeA_C_domain_IV"/>
</dbReference>
<name>A0A5C7J2U4_9BACT</name>
<dbReference type="Pfam" id="PF03454">
    <property type="entry name" value="MoeA_C"/>
    <property type="match status" value="1"/>
</dbReference>
<keyword evidence="7 11" id="KW-0479">Metal-binding</keyword>
<dbReference type="FunFam" id="3.40.980.10:FF:000004">
    <property type="entry name" value="Molybdopterin molybdenumtransferase"/>
    <property type="match status" value="1"/>
</dbReference>
<dbReference type="PANTHER" id="PTHR10192">
    <property type="entry name" value="MOLYBDOPTERIN BIOSYNTHESIS PROTEIN"/>
    <property type="match status" value="1"/>
</dbReference>
<evidence type="ECO:0000256" key="9">
    <source>
        <dbReference type="ARBA" id="ARBA00023150"/>
    </source>
</evidence>
<sequence length="438" mass="46975">MCWRRREQSRGKLHGTSDELRSIMSPPPMNLLSVREARERILSHFQPGTTEALPAVESLNRILAQDVIALDDLPSFDNSSMDGFAIRAIDVADAKPVSPRTLRVVADIPAGSPPTVFLAPGEAARIMTGAVAPQGADAVIPVEDTDFQDRAAGAPPPPEVTVFASVNQYENIRRRGADIRAGEIALQQGRTLRPQDVALLASLGYSTVEVFRKPRVALFSSGDELLDASQPLEPGKIRDSNSHMLAGLIESAGAEVERLGTAKDTYDSVRAALDKTSALNVDLILSSAGVSVGAFDYVKSVIESNGKMDFWRVNMRPGKPLAFGEYNGIPFIGLPGNPVSAFVGFEVFVRAALGRLAGQTESNRLTIRARCEEEINSDGRESYLRASLRDENGSLIARLTGHQGSGNLLSLAQADALLIIPAGVKCVPAGQEVEAWLL</sequence>
<dbReference type="Pfam" id="PF03453">
    <property type="entry name" value="MoeA_N"/>
    <property type="match status" value="1"/>
</dbReference>
<dbReference type="InterPro" id="IPR038987">
    <property type="entry name" value="MoeA-like"/>
</dbReference>
<evidence type="ECO:0000256" key="6">
    <source>
        <dbReference type="ARBA" id="ARBA00022679"/>
    </source>
</evidence>
<dbReference type="Pfam" id="PF00994">
    <property type="entry name" value="MoCF_biosynth"/>
    <property type="match status" value="1"/>
</dbReference>
<dbReference type="PANTHER" id="PTHR10192:SF5">
    <property type="entry name" value="GEPHYRIN"/>
    <property type="match status" value="1"/>
</dbReference>
<dbReference type="InterPro" id="IPR036425">
    <property type="entry name" value="MoaB/Mog-like_dom_sf"/>
</dbReference>
<evidence type="ECO:0000256" key="7">
    <source>
        <dbReference type="ARBA" id="ARBA00022723"/>
    </source>
</evidence>
<dbReference type="GO" id="GO:0006777">
    <property type="term" value="P:Mo-molybdopterin cofactor biosynthetic process"/>
    <property type="evidence" value="ECO:0007669"/>
    <property type="project" value="UniProtKB-UniRule"/>
</dbReference>
<evidence type="ECO:0000256" key="1">
    <source>
        <dbReference type="ARBA" id="ARBA00001946"/>
    </source>
</evidence>
<evidence type="ECO:0000313" key="15">
    <source>
        <dbReference type="Proteomes" id="UP000321026"/>
    </source>
</evidence>
<dbReference type="NCBIfam" id="TIGR00177">
    <property type="entry name" value="molyb_syn"/>
    <property type="match status" value="1"/>
</dbReference>
<dbReference type="InterPro" id="IPR036688">
    <property type="entry name" value="MoeA_C_domain_IV_sf"/>
</dbReference>
<evidence type="ECO:0000256" key="3">
    <source>
        <dbReference type="ARBA" id="ARBA00005046"/>
    </source>
</evidence>
<dbReference type="InterPro" id="IPR036135">
    <property type="entry name" value="MoeA_linker/N_sf"/>
</dbReference>
<dbReference type="Gene3D" id="2.170.190.11">
    <property type="entry name" value="Molybdopterin biosynthesis moea protein, domain 3"/>
    <property type="match status" value="1"/>
</dbReference>
<evidence type="ECO:0000256" key="11">
    <source>
        <dbReference type="RuleBase" id="RU365090"/>
    </source>
</evidence>
<keyword evidence="9 11" id="KW-0501">Molybdenum cofactor biosynthesis</keyword>
<evidence type="ECO:0000256" key="8">
    <source>
        <dbReference type="ARBA" id="ARBA00022842"/>
    </source>
</evidence>
<dbReference type="Gene3D" id="2.40.340.10">
    <property type="entry name" value="MoeA, C-terminal, domain IV"/>
    <property type="match status" value="1"/>
</dbReference>
<evidence type="ECO:0000256" key="4">
    <source>
        <dbReference type="ARBA" id="ARBA00010763"/>
    </source>
</evidence>
<dbReference type="InterPro" id="IPR005110">
    <property type="entry name" value="MoeA_linker/N"/>
</dbReference>
<dbReference type="GO" id="GO:0005829">
    <property type="term" value="C:cytosol"/>
    <property type="evidence" value="ECO:0007669"/>
    <property type="project" value="TreeGrafter"/>
</dbReference>
<keyword evidence="6 11" id="KW-0808">Transferase</keyword>
<dbReference type="UniPathway" id="UPA00344"/>
<dbReference type="Gene3D" id="3.90.105.10">
    <property type="entry name" value="Molybdopterin biosynthesis moea protein, domain 2"/>
    <property type="match status" value="1"/>
</dbReference>
<evidence type="ECO:0000256" key="2">
    <source>
        <dbReference type="ARBA" id="ARBA00002901"/>
    </source>
</evidence>
<dbReference type="AlphaFoldDB" id="A0A5C7J2U4"/>
<dbReference type="SUPFAM" id="SSF63867">
    <property type="entry name" value="MoeA C-terminal domain-like"/>
    <property type="match status" value="1"/>
</dbReference>
<comment type="function">
    <text evidence="2 11">Catalyzes the insertion of molybdate into adenylated molybdopterin with the concomitant release of AMP.</text>
</comment>
<keyword evidence="5 11" id="KW-0500">Molybdenum</keyword>